<gene>
    <name evidence="3" type="ORF">PCC6912_37700</name>
</gene>
<evidence type="ECO:0000256" key="1">
    <source>
        <dbReference type="SAM" id="MobiDB-lite"/>
    </source>
</evidence>
<dbReference type="AlphaFoldDB" id="A0A3S0ZK97"/>
<accession>A0A3S0ZK97</accession>
<dbReference type="EMBL" id="RSCJ01000016">
    <property type="protein sequence ID" value="RUR77889.1"/>
    <property type="molecule type" value="Genomic_DNA"/>
</dbReference>
<keyword evidence="2" id="KW-0472">Membrane</keyword>
<dbReference type="Proteomes" id="UP000268857">
    <property type="component" value="Unassembled WGS sequence"/>
</dbReference>
<keyword evidence="4" id="KW-1185">Reference proteome</keyword>
<feature type="transmembrane region" description="Helical" evidence="2">
    <location>
        <begin position="6"/>
        <end position="27"/>
    </location>
</feature>
<feature type="region of interest" description="Disordered" evidence="1">
    <location>
        <begin position="37"/>
        <end position="64"/>
    </location>
</feature>
<feature type="compositionally biased region" description="Basic and acidic residues" evidence="1">
    <location>
        <begin position="42"/>
        <end position="64"/>
    </location>
</feature>
<organism evidence="3 4">
    <name type="scientific">Chlorogloeopsis fritschii PCC 6912</name>
    <dbReference type="NCBI Taxonomy" id="211165"/>
    <lineage>
        <taxon>Bacteria</taxon>
        <taxon>Bacillati</taxon>
        <taxon>Cyanobacteriota</taxon>
        <taxon>Cyanophyceae</taxon>
        <taxon>Nostocales</taxon>
        <taxon>Chlorogloeopsidaceae</taxon>
        <taxon>Chlorogloeopsis</taxon>
    </lineage>
</organism>
<proteinExistence type="predicted"/>
<name>A0A3S0ZK97_CHLFR</name>
<keyword evidence="2" id="KW-0812">Transmembrane</keyword>
<sequence length="64" mass="7286">MTVSLFFGDFGEIFVIYAFYGIFSGHLKVEKPTFRKRRGRWGHGDKGTRGKQSRGDEESGGVRE</sequence>
<evidence type="ECO:0000313" key="3">
    <source>
        <dbReference type="EMBL" id="RUR77889.1"/>
    </source>
</evidence>
<evidence type="ECO:0000313" key="4">
    <source>
        <dbReference type="Proteomes" id="UP000268857"/>
    </source>
</evidence>
<reference evidence="3 4" key="1">
    <citation type="journal article" date="2019" name="Genome Biol. Evol.">
        <title>Day and night: Metabolic profiles and evolutionary relationships of six axenic non-marine cyanobacteria.</title>
        <authorList>
            <person name="Will S.E."/>
            <person name="Henke P."/>
            <person name="Boedeker C."/>
            <person name="Huang S."/>
            <person name="Brinkmann H."/>
            <person name="Rohde M."/>
            <person name="Jarek M."/>
            <person name="Friedl T."/>
            <person name="Seufert S."/>
            <person name="Schumacher M."/>
            <person name="Overmann J."/>
            <person name="Neumann-Schaal M."/>
            <person name="Petersen J."/>
        </authorList>
    </citation>
    <scope>NUCLEOTIDE SEQUENCE [LARGE SCALE GENOMIC DNA]</scope>
    <source>
        <strain evidence="3 4">PCC 6912</strain>
    </source>
</reference>
<comment type="caution">
    <text evidence="3">The sequence shown here is derived from an EMBL/GenBank/DDBJ whole genome shotgun (WGS) entry which is preliminary data.</text>
</comment>
<dbReference type="RefSeq" id="WP_016876553.1">
    <property type="nucleotide sequence ID" value="NZ_AJLN01000145.1"/>
</dbReference>
<protein>
    <submittedName>
        <fullName evidence="3">Uncharacterized protein</fullName>
    </submittedName>
</protein>
<evidence type="ECO:0000256" key="2">
    <source>
        <dbReference type="SAM" id="Phobius"/>
    </source>
</evidence>
<keyword evidence="2" id="KW-1133">Transmembrane helix</keyword>